<gene>
    <name evidence="2" type="ORF">GTC6_15561</name>
</gene>
<dbReference type="Proteomes" id="UP000013569">
    <property type="component" value="Unassembled WGS sequence"/>
</dbReference>
<dbReference type="RefSeq" id="WP_010843516.1">
    <property type="nucleotide sequence ID" value="NZ_AQPW01000019.1"/>
</dbReference>
<dbReference type="PANTHER" id="PTHR40763">
    <property type="entry name" value="MEMBRANE PROTEIN-RELATED"/>
    <property type="match status" value="1"/>
</dbReference>
<accession>R7Y767</accession>
<name>R7Y767_9ACTN</name>
<evidence type="ECO:0000313" key="2">
    <source>
        <dbReference type="EMBL" id="EON31862.1"/>
    </source>
</evidence>
<dbReference type="InterPro" id="IPR012551">
    <property type="entry name" value="DUF1707_SHOCT-like"/>
</dbReference>
<dbReference type="PATRIC" id="fig|1316928.3.peg.3140"/>
<dbReference type="Pfam" id="PF08044">
    <property type="entry name" value="DUF1707"/>
    <property type="match status" value="1"/>
</dbReference>
<evidence type="ECO:0000313" key="3">
    <source>
        <dbReference type="Proteomes" id="UP000013569"/>
    </source>
</evidence>
<dbReference type="AlphaFoldDB" id="R7Y767"/>
<dbReference type="OrthoDB" id="3625082at2"/>
<sequence length="212" mass="21827">MTKPGEPSTPDDRRARLRAADADRELVHEILSAAMAHGSLSPTEYEERAGKAVLAKTFGDLDLLTDDLPVAQLGVAMPAASLSPGPRVTGGSGDVAVRHRLAIMSGSELSGTAVVADQLTATAIMGGVELDLREVEFTAPVLTLQCVAIMGGVEIKVPDGVTVEIGGLGIMGGFSGRSQKASRPGAPVVRVTGLALMGGVDVKYVSRDEPDV</sequence>
<feature type="domain" description="DUF1707" evidence="1">
    <location>
        <begin position="17"/>
        <end position="69"/>
    </location>
</feature>
<organism evidence="2 3">
    <name type="scientific">Gordonia terrae C-6</name>
    <dbReference type="NCBI Taxonomy" id="1316928"/>
    <lineage>
        <taxon>Bacteria</taxon>
        <taxon>Bacillati</taxon>
        <taxon>Actinomycetota</taxon>
        <taxon>Actinomycetes</taxon>
        <taxon>Mycobacteriales</taxon>
        <taxon>Gordoniaceae</taxon>
        <taxon>Gordonia</taxon>
    </lineage>
</organism>
<comment type="caution">
    <text evidence="2">The sequence shown here is derived from an EMBL/GenBank/DDBJ whole genome shotgun (WGS) entry which is preliminary data.</text>
</comment>
<proteinExistence type="predicted"/>
<dbReference type="PANTHER" id="PTHR40763:SF4">
    <property type="entry name" value="DUF1707 DOMAIN-CONTAINING PROTEIN"/>
    <property type="match status" value="1"/>
</dbReference>
<dbReference type="EMBL" id="AQPW01000019">
    <property type="protein sequence ID" value="EON31862.1"/>
    <property type="molecule type" value="Genomic_DNA"/>
</dbReference>
<reference evidence="2 3" key="1">
    <citation type="journal article" date="2013" name="Genome Announc.">
        <title>Draft Genome Sequence of a Benzothiophene-Desulfurizing Bacterium, Gordona terrae Strain C-6.</title>
        <authorList>
            <person name="Wang W."/>
            <person name="Ma T."/>
            <person name="Ren Y."/>
            <person name="Li G."/>
        </authorList>
    </citation>
    <scope>NUCLEOTIDE SEQUENCE [LARGE SCALE GENOMIC DNA]</scope>
    <source>
        <strain evidence="2 3">C-6</strain>
    </source>
</reference>
<protein>
    <recommendedName>
        <fullName evidence="1">DUF1707 domain-containing protein</fullName>
    </recommendedName>
</protein>
<evidence type="ECO:0000259" key="1">
    <source>
        <dbReference type="Pfam" id="PF08044"/>
    </source>
</evidence>